<evidence type="ECO:0008006" key="4">
    <source>
        <dbReference type="Google" id="ProtNLM"/>
    </source>
</evidence>
<gene>
    <name evidence="2" type="ORF">GCM10010345_90690</name>
</gene>
<evidence type="ECO:0000313" key="2">
    <source>
        <dbReference type="EMBL" id="GHA73866.1"/>
    </source>
</evidence>
<protein>
    <recommendedName>
        <fullName evidence="4">DUF3307 domain-containing protein</fullName>
    </recommendedName>
</protein>
<evidence type="ECO:0000256" key="1">
    <source>
        <dbReference type="SAM" id="SignalP"/>
    </source>
</evidence>
<reference evidence="3" key="1">
    <citation type="journal article" date="2019" name="Int. J. Syst. Evol. Microbiol.">
        <title>The Global Catalogue of Microorganisms (GCM) 10K type strain sequencing project: providing services to taxonomists for standard genome sequencing and annotation.</title>
        <authorList>
            <consortium name="The Broad Institute Genomics Platform"/>
            <consortium name="The Broad Institute Genome Sequencing Center for Infectious Disease"/>
            <person name="Wu L."/>
            <person name="Ma J."/>
        </authorList>
    </citation>
    <scope>NUCLEOTIDE SEQUENCE [LARGE SCALE GENOMIC DNA]</scope>
    <source>
        <strain evidence="3">JCM 4733</strain>
    </source>
</reference>
<comment type="caution">
    <text evidence="2">The sequence shown here is derived from an EMBL/GenBank/DDBJ whole genome shotgun (WGS) entry which is preliminary data.</text>
</comment>
<proteinExistence type="predicted"/>
<accession>A0ABQ3DF37</accession>
<dbReference type="RefSeq" id="WP_189895020.1">
    <property type="nucleotide sequence ID" value="NZ_BMVN01000093.1"/>
</dbReference>
<organism evidence="2 3">
    <name type="scientific">Streptomyces canarius</name>
    <dbReference type="NCBI Taxonomy" id="285453"/>
    <lineage>
        <taxon>Bacteria</taxon>
        <taxon>Bacillati</taxon>
        <taxon>Actinomycetota</taxon>
        <taxon>Actinomycetes</taxon>
        <taxon>Kitasatosporales</taxon>
        <taxon>Streptomycetaceae</taxon>
        <taxon>Streptomyces</taxon>
    </lineage>
</organism>
<feature type="chain" id="PRO_5046456737" description="DUF3307 domain-containing protein" evidence="1">
    <location>
        <begin position="23"/>
        <end position="70"/>
    </location>
</feature>
<dbReference type="Proteomes" id="UP000653644">
    <property type="component" value="Unassembled WGS sequence"/>
</dbReference>
<dbReference type="EMBL" id="BMVN01000093">
    <property type="protein sequence ID" value="GHA73866.1"/>
    <property type="molecule type" value="Genomic_DNA"/>
</dbReference>
<feature type="signal peptide" evidence="1">
    <location>
        <begin position="1"/>
        <end position="22"/>
    </location>
</feature>
<keyword evidence="3" id="KW-1185">Reference proteome</keyword>
<name>A0ABQ3DF37_9ACTN</name>
<keyword evidence="1" id="KW-0732">Signal</keyword>
<evidence type="ECO:0000313" key="3">
    <source>
        <dbReference type="Proteomes" id="UP000653644"/>
    </source>
</evidence>
<sequence>MFASLCVLLYVAHLAADFWVNAAKAVSTFFGVSLKDRTWMPTRAGWWSMLSRLCGVNDSVQSSSLGMAGA</sequence>